<organism evidence="2 3">
    <name type="scientific">Vibrio azureus NBRC 104587</name>
    <dbReference type="NCBI Taxonomy" id="1219077"/>
    <lineage>
        <taxon>Bacteria</taxon>
        <taxon>Pseudomonadati</taxon>
        <taxon>Pseudomonadota</taxon>
        <taxon>Gammaproteobacteria</taxon>
        <taxon>Vibrionales</taxon>
        <taxon>Vibrionaceae</taxon>
        <taxon>Vibrio</taxon>
    </lineage>
</organism>
<feature type="signal peptide" evidence="1">
    <location>
        <begin position="1"/>
        <end position="24"/>
    </location>
</feature>
<dbReference type="OrthoDB" id="6395565at2"/>
<gene>
    <name evidence="2" type="ORF">VAZ01S_050_00130</name>
</gene>
<dbReference type="eggNOG" id="COG5563">
    <property type="taxonomic scope" value="Bacteria"/>
</dbReference>
<reference evidence="2 3" key="1">
    <citation type="submission" date="2013-09" db="EMBL/GenBank/DDBJ databases">
        <title>Whole genome shotgun sequence of Vibrio azureus NBRC 104587.</title>
        <authorList>
            <person name="Isaki S."/>
            <person name="Hosoyama A."/>
            <person name="Numata M."/>
            <person name="Hashimoto M."/>
            <person name="Hosoyama Y."/>
            <person name="Tsuchikane K."/>
            <person name="Noguchi M."/>
            <person name="Hirakata S."/>
            <person name="Ichikawa N."/>
            <person name="Ohji S."/>
            <person name="Yamazoe A."/>
            <person name="Fujita N."/>
        </authorList>
    </citation>
    <scope>NUCLEOTIDE SEQUENCE [LARGE SCALE GENOMIC DNA]</scope>
    <source>
        <strain evidence="2 3">NBRC 104587</strain>
    </source>
</reference>
<dbReference type="NCBIfam" id="TIGR03501">
    <property type="entry name" value="GlyGly_CTERM"/>
    <property type="match status" value="1"/>
</dbReference>
<name>U3A9U2_9VIBR</name>
<accession>U3A9U2</accession>
<dbReference type="Pfam" id="PF11949">
    <property type="entry name" value="DUF3466"/>
    <property type="match status" value="1"/>
</dbReference>
<dbReference type="AlphaFoldDB" id="U3A9U2"/>
<protein>
    <recommendedName>
        <fullName evidence="4">GlyGly-CTERM sorting domain-containing protein</fullName>
    </recommendedName>
</protein>
<sequence length="547" mass="60097">MNSRNILKLTTIAICVGSAFHVNAALYNVIEKTSPEGSKDNEYGVAVSKSPAGAEPCWGSDCTQNSSFFGLEVKRHGEEGFSYRSEVPFDIGRGFEYLSDGHDGFVDYCKDYLGYTDGNCSDFFAVLQYDEGYKHEVDGDHDNSIAYLFKEDGSNELVPKINVSGYNTVINQISADGKVTGSQREQSTRNVGFSGDVFLPTEDNQRTQAFARLEHNGETYISGSIAQSNNGSKYWSSKASFWKVDSDKAVLVKSFNWVGGADLEDKSTSNGSIRDLVAIGDAVYGVGYNSNDNEELVATVFKNLQNSDEATASTVLDQENYPSSILHTVNKNGLAVGTAKYRPKNGSSGFGRAFPNRLFYVDNINESLSYHYFSDNNVLFDGANTKVGAINNFNELVGAVDFERHAEIDGKPRSQRAFITTLLPDEIEGSRYKDIYRGRSWFLDDLANNGLNSENNQFRVIDATDINDQGIISATAMKCEGGYQSTAHNSLCATKEKIVAVQLVPIQGANQEDITVRSIEDKTSERKGAGLGWLALTMLALFGFRRK</sequence>
<dbReference type="STRING" id="1219077.VAZ01S_050_00130"/>
<evidence type="ECO:0000313" key="2">
    <source>
        <dbReference type="EMBL" id="GAD76701.1"/>
    </source>
</evidence>
<keyword evidence="1" id="KW-0732">Signal</keyword>
<evidence type="ECO:0000256" key="1">
    <source>
        <dbReference type="SAM" id="SignalP"/>
    </source>
</evidence>
<evidence type="ECO:0008006" key="4">
    <source>
        <dbReference type="Google" id="ProtNLM"/>
    </source>
</evidence>
<dbReference type="EMBL" id="BATL01000050">
    <property type="protein sequence ID" value="GAD76701.1"/>
    <property type="molecule type" value="Genomic_DNA"/>
</dbReference>
<dbReference type="InterPro" id="IPR020008">
    <property type="entry name" value="GlyGly_CTERM"/>
</dbReference>
<evidence type="ECO:0000313" key="3">
    <source>
        <dbReference type="Proteomes" id="UP000016567"/>
    </source>
</evidence>
<comment type="caution">
    <text evidence="2">The sequence shown here is derived from an EMBL/GenBank/DDBJ whole genome shotgun (WGS) entry which is preliminary data.</text>
</comment>
<feature type="chain" id="PRO_5004639147" description="GlyGly-CTERM sorting domain-containing protein" evidence="1">
    <location>
        <begin position="25"/>
        <end position="547"/>
    </location>
</feature>
<proteinExistence type="predicted"/>
<keyword evidence="3" id="KW-1185">Reference proteome</keyword>
<dbReference type="Proteomes" id="UP000016567">
    <property type="component" value="Unassembled WGS sequence"/>
</dbReference>
<dbReference type="RefSeq" id="WP_021710448.1">
    <property type="nucleotide sequence ID" value="NZ_BAOB01000061.1"/>
</dbReference>
<dbReference type="InterPro" id="IPR022562">
    <property type="entry name" value="DUF3466"/>
</dbReference>